<evidence type="ECO:0000313" key="2">
    <source>
        <dbReference type="Proteomes" id="UP000095287"/>
    </source>
</evidence>
<dbReference type="WBParaSite" id="L893_g3313.t1">
    <property type="protein sequence ID" value="L893_g3313.t1"/>
    <property type="gene ID" value="L893_g3313"/>
</dbReference>
<feature type="chain" id="PRO_5009314188" evidence="1">
    <location>
        <begin position="23"/>
        <end position="169"/>
    </location>
</feature>
<reference evidence="3" key="1">
    <citation type="submission" date="2016-11" db="UniProtKB">
        <authorList>
            <consortium name="WormBaseParasite"/>
        </authorList>
    </citation>
    <scope>IDENTIFICATION</scope>
</reference>
<dbReference type="Proteomes" id="UP000095287">
    <property type="component" value="Unplaced"/>
</dbReference>
<feature type="signal peptide" evidence="1">
    <location>
        <begin position="1"/>
        <end position="22"/>
    </location>
</feature>
<organism evidence="2 3">
    <name type="scientific">Steinernema glaseri</name>
    <dbReference type="NCBI Taxonomy" id="37863"/>
    <lineage>
        <taxon>Eukaryota</taxon>
        <taxon>Metazoa</taxon>
        <taxon>Ecdysozoa</taxon>
        <taxon>Nematoda</taxon>
        <taxon>Chromadorea</taxon>
        <taxon>Rhabditida</taxon>
        <taxon>Tylenchina</taxon>
        <taxon>Panagrolaimomorpha</taxon>
        <taxon>Strongyloidoidea</taxon>
        <taxon>Steinernematidae</taxon>
        <taxon>Steinernema</taxon>
    </lineage>
</organism>
<evidence type="ECO:0000313" key="3">
    <source>
        <dbReference type="WBParaSite" id="L893_g3313.t1"/>
    </source>
</evidence>
<dbReference type="AlphaFoldDB" id="A0A1I8A559"/>
<sequence length="169" mass="18689">MWPTSVTLVALLLYILTSTALATEATEGCVHADSNIIVPFNGAIGIRSYPRPILNGSEQRNGECGFNIQSTLQQRLTMFFLTAGFQVRMKYQTEANQAYNTDSVHAISSYQGELLFDAVRTTADRGIVFGAVVGAYYDESVCPFASYIAQIVEENRPRIASSQWNFMPI</sequence>
<name>A0A1I8A559_9BILA</name>
<evidence type="ECO:0000256" key="1">
    <source>
        <dbReference type="SAM" id="SignalP"/>
    </source>
</evidence>
<proteinExistence type="predicted"/>
<keyword evidence="2" id="KW-1185">Reference proteome</keyword>
<keyword evidence="1" id="KW-0732">Signal</keyword>
<protein>
    <submittedName>
        <fullName evidence="3">ANF_receptor domain-containing protein</fullName>
    </submittedName>
</protein>
<accession>A0A1I8A559</accession>